<dbReference type="AlphaFoldDB" id="A0A0B7FBK0"/>
<keyword evidence="1" id="KW-1133">Transmembrane helix</keyword>
<dbReference type="EMBL" id="LN679118">
    <property type="protein sequence ID" value="CEL54935.1"/>
    <property type="molecule type" value="Genomic_DNA"/>
</dbReference>
<organism evidence="2 3">
    <name type="scientific">Thanatephorus cucumeris (strain AG1-IB / isolate 7/3/14)</name>
    <name type="common">Lettuce bottom rot fungus</name>
    <name type="synonym">Rhizoctonia solani</name>
    <dbReference type="NCBI Taxonomy" id="1108050"/>
    <lineage>
        <taxon>Eukaryota</taxon>
        <taxon>Fungi</taxon>
        <taxon>Dikarya</taxon>
        <taxon>Basidiomycota</taxon>
        <taxon>Agaricomycotina</taxon>
        <taxon>Agaricomycetes</taxon>
        <taxon>Cantharellales</taxon>
        <taxon>Ceratobasidiaceae</taxon>
        <taxon>Rhizoctonia</taxon>
        <taxon>Rhizoctonia solani AG-1</taxon>
    </lineage>
</organism>
<feature type="transmembrane region" description="Helical" evidence="1">
    <location>
        <begin position="54"/>
        <end position="73"/>
    </location>
</feature>
<feature type="transmembrane region" description="Helical" evidence="1">
    <location>
        <begin position="79"/>
        <end position="99"/>
    </location>
</feature>
<reference evidence="2 3" key="1">
    <citation type="submission" date="2014-11" db="EMBL/GenBank/DDBJ databases">
        <authorList>
            <person name="Wibberg Daniel"/>
        </authorList>
    </citation>
    <scope>NUCLEOTIDE SEQUENCE [LARGE SCALE GENOMIC DNA]</scope>
    <source>
        <strain evidence="2">Rhizoctonia solani AG1-IB 7/3/14</strain>
    </source>
</reference>
<dbReference type="Proteomes" id="UP000059188">
    <property type="component" value="Unassembled WGS sequence"/>
</dbReference>
<evidence type="ECO:0000313" key="3">
    <source>
        <dbReference type="Proteomes" id="UP000059188"/>
    </source>
</evidence>
<name>A0A0B7FBK0_THACB</name>
<sequence length="113" mass="12363">MMHQAPSSPFKRSFTGHHDLLPSRGQSGDTFIATAPTSRFPVWSFGRGTVIWRIWPAVLLHTFVAAGVVFVSHRTPYNLAIPNVLVTVTGVVIGFVISYHMTGIGKVEQFGPT</sequence>
<accession>A0A0B7FBK0</accession>
<protein>
    <submittedName>
        <fullName evidence="2">Uncharacterized protein</fullName>
    </submittedName>
</protein>
<evidence type="ECO:0000256" key="1">
    <source>
        <dbReference type="SAM" id="Phobius"/>
    </source>
</evidence>
<evidence type="ECO:0000313" key="2">
    <source>
        <dbReference type="EMBL" id="CEL54935.1"/>
    </source>
</evidence>
<dbReference type="STRING" id="1108050.A0A0B7FBK0"/>
<dbReference type="OrthoDB" id="1368at2759"/>
<proteinExistence type="predicted"/>
<keyword evidence="1" id="KW-0812">Transmembrane</keyword>
<keyword evidence="3" id="KW-1185">Reference proteome</keyword>
<gene>
    <name evidence="2" type="ORF">RSOLAG1IB_07427</name>
</gene>
<keyword evidence="1" id="KW-0472">Membrane</keyword>